<feature type="transmembrane region" description="Helical" evidence="7">
    <location>
        <begin position="150"/>
        <end position="171"/>
    </location>
</feature>
<evidence type="ECO:0000256" key="5">
    <source>
        <dbReference type="ARBA" id="ARBA00022989"/>
    </source>
</evidence>
<organism evidence="9 10">
    <name type="scientific">Zopfia rhizophila CBS 207.26</name>
    <dbReference type="NCBI Taxonomy" id="1314779"/>
    <lineage>
        <taxon>Eukaryota</taxon>
        <taxon>Fungi</taxon>
        <taxon>Dikarya</taxon>
        <taxon>Ascomycota</taxon>
        <taxon>Pezizomycotina</taxon>
        <taxon>Dothideomycetes</taxon>
        <taxon>Dothideomycetes incertae sedis</taxon>
        <taxon>Zopfiaceae</taxon>
        <taxon>Zopfia</taxon>
    </lineage>
</organism>
<evidence type="ECO:0000256" key="4">
    <source>
        <dbReference type="ARBA" id="ARBA00022692"/>
    </source>
</evidence>
<comment type="subcellular location">
    <subcellularLocation>
        <location evidence="1">Membrane</location>
        <topology evidence="1">Multi-pass membrane protein</topology>
    </subcellularLocation>
</comment>
<dbReference type="SUPFAM" id="SSF103473">
    <property type="entry name" value="MFS general substrate transporter"/>
    <property type="match status" value="1"/>
</dbReference>
<keyword evidence="3" id="KW-0813">Transport</keyword>
<dbReference type="Proteomes" id="UP000800200">
    <property type="component" value="Unassembled WGS sequence"/>
</dbReference>
<accession>A0A6A6DN04</accession>
<feature type="transmembrane region" description="Helical" evidence="7">
    <location>
        <begin position="53"/>
        <end position="74"/>
    </location>
</feature>
<evidence type="ECO:0000256" key="3">
    <source>
        <dbReference type="ARBA" id="ARBA00022448"/>
    </source>
</evidence>
<evidence type="ECO:0000313" key="9">
    <source>
        <dbReference type="EMBL" id="KAF2179762.1"/>
    </source>
</evidence>
<evidence type="ECO:0000256" key="6">
    <source>
        <dbReference type="ARBA" id="ARBA00023136"/>
    </source>
</evidence>
<feature type="domain" description="Major facilitator superfamily (MFS) profile" evidence="8">
    <location>
        <begin position="56"/>
        <end position="496"/>
    </location>
</feature>
<dbReference type="InterPro" id="IPR036259">
    <property type="entry name" value="MFS_trans_sf"/>
</dbReference>
<sequence length="555" mass="61486">MAPNIKSFGHDPTIHEKVDVQVEEVVVQRISEENLHKVSKQALKFWSNTGFRICLIMFIQLCNQSGYGIDWAVIGGLNSFDSWHDYFGFGTSGSTFATLTALMRIGTIVASPFLALSDVVGRRGTMFLGNFLTIAAALLQGLAINMPMFMAGRFILGFGSCLVASCSPQYMAEIAPVHLRGRLVGIMGATFQVGSIVMNAALIGFSQMSGNIAWRVPLLLEAALPTIVCLFIYLIVPESPRYLVKKGKIEQARQVVATYQTTSQSTEEPVVGMVIAQIEESLESTRTGFKQSWNFAVFLTKVVRYRLLVLILYSAFQSWNGGGIVSYYLTPALETIGIDESLPQLGINLGLVGVYFIFTLFGSWLIDFWKRRTLIFAGLISIIFMQTAATISSWRYEKTESKAASAMVILWMFMFQILSATFIATMHNLYPVEILSLPLRAKGMGLYGLIQGICGVVEAYGISIGISKIGYKIWVVYIVYNTIQLGLSYIIFPETAGLSLEEIDAVFETPGVHPVKISLLIQKGNEEKKKNGTRRERARRAWCCRCQRPLSLTAA</sequence>
<evidence type="ECO:0000256" key="1">
    <source>
        <dbReference type="ARBA" id="ARBA00004141"/>
    </source>
</evidence>
<feature type="transmembrane region" description="Helical" evidence="7">
    <location>
        <begin position="127"/>
        <end position="144"/>
    </location>
</feature>
<dbReference type="GO" id="GO:0005351">
    <property type="term" value="F:carbohydrate:proton symporter activity"/>
    <property type="evidence" value="ECO:0007669"/>
    <property type="project" value="TreeGrafter"/>
</dbReference>
<evidence type="ECO:0000256" key="2">
    <source>
        <dbReference type="ARBA" id="ARBA00010992"/>
    </source>
</evidence>
<keyword evidence="4 7" id="KW-0812">Transmembrane</keyword>
<feature type="transmembrane region" description="Helical" evidence="7">
    <location>
        <begin position="212"/>
        <end position="236"/>
    </location>
</feature>
<dbReference type="InterPro" id="IPR020846">
    <property type="entry name" value="MFS_dom"/>
</dbReference>
<keyword evidence="5 7" id="KW-1133">Transmembrane helix</keyword>
<proteinExistence type="inferred from homology"/>
<feature type="transmembrane region" description="Helical" evidence="7">
    <location>
        <begin position="94"/>
        <end position="115"/>
    </location>
</feature>
<feature type="transmembrane region" description="Helical" evidence="7">
    <location>
        <begin position="183"/>
        <end position="206"/>
    </location>
</feature>
<name>A0A6A6DN04_9PEZI</name>
<dbReference type="Pfam" id="PF00083">
    <property type="entry name" value="Sugar_tr"/>
    <property type="match status" value="1"/>
</dbReference>
<evidence type="ECO:0000313" key="10">
    <source>
        <dbReference type="Proteomes" id="UP000800200"/>
    </source>
</evidence>
<feature type="transmembrane region" description="Helical" evidence="7">
    <location>
        <begin position="349"/>
        <end position="366"/>
    </location>
</feature>
<evidence type="ECO:0000256" key="7">
    <source>
        <dbReference type="SAM" id="Phobius"/>
    </source>
</evidence>
<keyword evidence="6 7" id="KW-0472">Membrane</keyword>
<feature type="transmembrane region" description="Helical" evidence="7">
    <location>
        <begin position="307"/>
        <end position="329"/>
    </location>
</feature>
<reference evidence="9" key="1">
    <citation type="journal article" date="2020" name="Stud. Mycol.">
        <title>101 Dothideomycetes genomes: a test case for predicting lifestyles and emergence of pathogens.</title>
        <authorList>
            <person name="Haridas S."/>
            <person name="Albert R."/>
            <person name="Binder M."/>
            <person name="Bloem J."/>
            <person name="Labutti K."/>
            <person name="Salamov A."/>
            <person name="Andreopoulos B."/>
            <person name="Baker S."/>
            <person name="Barry K."/>
            <person name="Bills G."/>
            <person name="Bluhm B."/>
            <person name="Cannon C."/>
            <person name="Castanera R."/>
            <person name="Culley D."/>
            <person name="Daum C."/>
            <person name="Ezra D."/>
            <person name="Gonzalez J."/>
            <person name="Henrissat B."/>
            <person name="Kuo A."/>
            <person name="Liang C."/>
            <person name="Lipzen A."/>
            <person name="Lutzoni F."/>
            <person name="Magnuson J."/>
            <person name="Mondo S."/>
            <person name="Nolan M."/>
            <person name="Ohm R."/>
            <person name="Pangilinan J."/>
            <person name="Park H.-J."/>
            <person name="Ramirez L."/>
            <person name="Alfaro M."/>
            <person name="Sun H."/>
            <person name="Tritt A."/>
            <person name="Yoshinaga Y."/>
            <person name="Zwiers L.-H."/>
            <person name="Turgeon B."/>
            <person name="Goodwin S."/>
            <person name="Spatafora J."/>
            <person name="Crous P."/>
            <person name="Grigoriev I."/>
        </authorList>
    </citation>
    <scope>NUCLEOTIDE SEQUENCE</scope>
    <source>
        <strain evidence="9">CBS 207.26</strain>
    </source>
</reference>
<feature type="transmembrane region" description="Helical" evidence="7">
    <location>
        <begin position="403"/>
        <end position="425"/>
    </location>
</feature>
<dbReference type="OrthoDB" id="65569at2759"/>
<protein>
    <submittedName>
        <fullName evidence="9">General substrate transporter</fullName>
    </submittedName>
</protein>
<dbReference type="PANTHER" id="PTHR48022:SF2">
    <property type="entry name" value="PLASTIDIC GLUCOSE TRANSPORTER 4"/>
    <property type="match status" value="1"/>
</dbReference>
<dbReference type="FunFam" id="1.20.1250.20:FF:000134">
    <property type="entry name" value="MFS sugar transporter protein"/>
    <property type="match status" value="1"/>
</dbReference>
<dbReference type="InterPro" id="IPR050360">
    <property type="entry name" value="MFS_Sugar_Transporters"/>
</dbReference>
<dbReference type="InterPro" id="IPR005828">
    <property type="entry name" value="MFS_sugar_transport-like"/>
</dbReference>
<gene>
    <name evidence="9" type="ORF">K469DRAFT_673496</name>
</gene>
<keyword evidence="10" id="KW-1185">Reference proteome</keyword>
<dbReference type="EMBL" id="ML994662">
    <property type="protein sequence ID" value="KAF2179762.1"/>
    <property type="molecule type" value="Genomic_DNA"/>
</dbReference>
<feature type="transmembrane region" description="Helical" evidence="7">
    <location>
        <begin position="446"/>
        <end position="467"/>
    </location>
</feature>
<comment type="similarity">
    <text evidence="2">Belongs to the major facilitator superfamily. Sugar transporter (TC 2.A.1.1) family.</text>
</comment>
<evidence type="ECO:0000259" key="8">
    <source>
        <dbReference type="PROSITE" id="PS50850"/>
    </source>
</evidence>
<dbReference type="AlphaFoldDB" id="A0A6A6DN04"/>
<feature type="transmembrane region" description="Helical" evidence="7">
    <location>
        <begin position="473"/>
        <end position="492"/>
    </location>
</feature>
<dbReference type="PANTHER" id="PTHR48022">
    <property type="entry name" value="PLASTIDIC GLUCOSE TRANSPORTER 4"/>
    <property type="match status" value="1"/>
</dbReference>
<dbReference type="GO" id="GO:0016020">
    <property type="term" value="C:membrane"/>
    <property type="evidence" value="ECO:0007669"/>
    <property type="project" value="UniProtKB-SubCell"/>
</dbReference>
<dbReference type="PROSITE" id="PS50850">
    <property type="entry name" value="MFS"/>
    <property type="match status" value="1"/>
</dbReference>
<dbReference type="Gene3D" id="1.20.1250.20">
    <property type="entry name" value="MFS general substrate transporter like domains"/>
    <property type="match status" value="1"/>
</dbReference>